<keyword evidence="2 5" id="KW-0560">Oxidoreductase</keyword>
<gene>
    <name evidence="5" type="primary">wbpA_1</name>
    <name evidence="5" type="ORF">GALL_64490</name>
</gene>
<keyword evidence="3" id="KW-0520">NAD</keyword>
<dbReference type="Pfam" id="PF03721">
    <property type="entry name" value="UDPG_MGDP_dh_N"/>
    <property type="match status" value="1"/>
</dbReference>
<evidence type="ECO:0000313" key="5">
    <source>
        <dbReference type="EMBL" id="OIR12197.1"/>
    </source>
</evidence>
<dbReference type="PIRSF" id="PIRSF500136">
    <property type="entry name" value="UDP_ManNAc_DH"/>
    <property type="match status" value="1"/>
</dbReference>
<dbReference type="SUPFAM" id="SSF51735">
    <property type="entry name" value="NAD(P)-binding Rossmann-fold domains"/>
    <property type="match status" value="1"/>
</dbReference>
<name>A0A1J5T7A7_9ZZZZ</name>
<organism evidence="5">
    <name type="scientific">mine drainage metagenome</name>
    <dbReference type="NCBI Taxonomy" id="410659"/>
    <lineage>
        <taxon>unclassified sequences</taxon>
        <taxon>metagenomes</taxon>
        <taxon>ecological metagenomes</taxon>
    </lineage>
</organism>
<proteinExistence type="inferred from homology"/>
<dbReference type="SUPFAM" id="SSF52413">
    <property type="entry name" value="UDP-glucose/GDP-mannose dehydrogenase C-terminal domain"/>
    <property type="match status" value="1"/>
</dbReference>
<dbReference type="Pfam" id="PF03720">
    <property type="entry name" value="UDPG_MGDP_dh_C"/>
    <property type="match status" value="1"/>
</dbReference>
<dbReference type="InterPro" id="IPR001732">
    <property type="entry name" value="UDP-Glc/GDP-Man_DH_N"/>
</dbReference>
<dbReference type="SMART" id="SM00984">
    <property type="entry name" value="UDPG_MGDP_dh_C"/>
    <property type="match status" value="1"/>
</dbReference>
<dbReference type="GO" id="GO:0000271">
    <property type="term" value="P:polysaccharide biosynthetic process"/>
    <property type="evidence" value="ECO:0007669"/>
    <property type="project" value="InterPro"/>
</dbReference>
<dbReference type="InterPro" id="IPR017476">
    <property type="entry name" value="UDP-Glc/GDP-Man"/>
</dbReference>
<dbReference type="InterPro" id="IPR014026">
    <property type="entry name" value="UDP-Glc/GDP-Man_DH_dimer"/>
</dbReference>
<dbReference type="Gene3D" id="3.40.50.720">
    <property type="entry name" value="NAD(P)-binding Rossmann-like Domain"/>
    <property type="match status" value="2"/>
</dbReference>
<dbReference type="InterPro" id="IPR014027">
    <property type="entry name" value="UDP-Glc/GDP-Man_DH_C"/>
</dbReference>
<dbReference type="EMBL" id="MLJW01000018">
    <property type="protein sequence ID" value="OIR12197.1"/>
    <property type="molecule type" value="Genomic_DNA"/>
</dbReference>
<dbReference type="NCBIfam" id="TIGR03026">
    <property type="entry name" value="NDP-sugDHase"/>
    <property type="match status" value="1"/>
</dbReference>
<dbReference type="InterPro" id="IPR036291">
    <property type="entry name" value="NAD(P)-bd_dom_sf"/>
</dbReference>
<evidence type="ECO:0000256" key="2">
    <source>
        <dbReference type="ARBA" id="ARBA00023002"/>
    </source>
</evidence>
<feature type="domain" description="UDP-glucose/GDP-mannose dehydrogenase C-terminal" evidence="4">
    <location>
        <begin position="311"/>
        <end position="412"/>
    </location>
</feature>
<dbReference type="InterPro" id="IPR008927">
    <property type="entry name" value="6-PGluconate_DH-like_C_sf"/>
</dbReference>
<evidence type="ECO:0000259" key="4">
    <source>
        <dbReference type="SMART" id="SM00984"/>
    </source>
</evidence>
<dbReference type="SUPFAM" id="SSF48179">
    <property type="entry name" value="6-phosphogluconate dehydrogenase C-terminal domain-like"/>
    <property type="match status" value="1"/>
</dbReference>
<evidence type="ECO:0000256" key="1">
    <source>
        <dbReference type="ARBA" id="ARBA00006601"/>
    </source>
</evidence>
<protein>
    <submittedName>
        <fullName evidence="5">UDP-N-acetyl-D-glucosamine 6-dehydrogenase</fullName>
        <ecNumber evidence="5">1.1.1.136</ecNumber>
    </submittedName>
</protein>
<dbReference type="GO" id="GO:0047004">
    <property type="term" value="F:UDP-N-acetylglucosamine 6-dehydrogenase activity"/>
    <property type="evidence" value="ECO:0007669"/>
    <property type="project" value="UniProtKB-EC"/>
</dbReference>
<dbReference type="GO" id="GO:0016628">
    <property type="term" value="F:oxidoreductase activity, acting on the CH-CH group of donors, NAD or NADP as acceptor"/>
    <property type="evidence" value="ECO:0007669"/>
    <property type="project" value="InterPro"/>
</dbReference>
<comment type="similarity">
    <text evidence="1">Belongs to the UDP-glucose/GDP-mannose dehydrogenase family.</text>
</comment>
<dbReference type="InterPro" id="IPR036220">
    <property type="entry name" value="UDP-Glc/GDP-Man_DH_C_sf"/>
</dbReference>
<dbReference type="GO" id="GO:0051287">
    <property type="term" value="F:NAD binding"/>
    <property type="evidence" value="ECO:0007669"/>
    <property type="project" value="InterPro"/>
</dbReference>
<evidence type="ECO:0000256" key="3">
    <source>
        <dbReference type="ARBA" id="ARBA00023027"/>
    </source>
</evidence>
<dbReference type="InterPro" id="IPR028359">
    <property type="entry name" value="UDP_ManNAc/GlcNAc_DH"/>
</dbReference>
<comment type="caution">
    <text evidence="5">The sequence shown here is derived from an EMBL/GenBank/DDBJ whole genome shotgun (WGS) entry which is preliminary data.</text>
</comment>
<dbReference type="PANTHER" id="PTHR43491:SF2">
    <property type="entry name" value="UDP-N-ACETYL-D-MANNOSAMINE DEHYDROGENASE"/>
    <property type="match status" value="1"/>
</dbReference>
<reference evidence="5" key="1">
    <citation type="submission" date="2016-10" db="EMBL/GenBank/DDBJ databases">
        <title>Sequence of Gallionella enrichment culture.</title>
        <authorList>
            <person name="Poehlein A."/>
            <person name="Muehling M."/>
            <person name="Daniel R."/>
        </authorList>
    </citation>
    <scope>NUCLEOTIDE SEQUENCE</scope>
</reference>
<accession>A0A1J5T7A7</accession>
<dbReference type="Pfam" id="PF00984">
    <property type="entry name" value="UDPG_MGDP_dh"/>
    <property type="match status" value="1"/>
</dbReference>
<sequence length="425" mass="47482">MKIGIVGLGYVGLPLACLFAKKYEVVGFDINSQKIGSLKKNIDHTNELDADALKQDSLFFTNDALHLKGCDVIIVAVPTDIDKENQPDLFPLRSAASTIGKILEVGTTVVFESTVYPGLTEEICIPVLERESNLVWKKDFYVGYSPERINPGDKTRPLHKILKIVSGDTPKTLALLSELYGSVIEAGIYQAPDIKTAEAAKVIENAQRDLNIAFMNELAVIFDRMNVDTREVLKAAATKWNFLTFEPGLVGGYCIGVDPYYLTFKAEQLGYSPQVIHSGRHLNNNMGSFIADKVVKVLSEQKKVIEECKVLILGCSFKENVGEARNSKVFDIEKGLGKYQVQVDFVDPYVDADTLNVKGYRVKKEMDETKKYDAVILAVKHDAFKNYSLGFLQSVSVAGELNLFDVKAFFNKEEAMEHCKFYWRL</sequence>
<dbReference type="AlphaFoldDB" id="A0A1J5T7A7"/>
<dbReference type="PIRSF" id="PIRSF000124">
    <property type="entry name" value="UDPglc_GDPman_dh"/>
    <property type="match status" value="1"/>
</dbReference>
<dbReference type="EC" id="1.1.1.136" evidence="5"/>
<dbReference type="PANTHER" id="PTHR43491">
    <property type="entry name" value="UDP-N-ACETYL-D-MANNOSAMINE DEHYDROGENASE"/>
    <property type="match status" value="1"/>
</dbReference>